<protein>
    <submittedName>
        <fullName evidence="1">Putative ubiquitin carboxyl-terminal hydrolase FAF-X</fullName>
    </submittedName>
</protein>
<accession>A0A5B7I8X9</accession>
<name>A0A5B7I8X9_PORTR</name>
<organism evidence="1 2">
    <name type="scientific">Portunus trituberculatus</name>
    <name type="common">Swimming crab</name>
    <name type="synonym">Neptunus trituberculatus</name>
    <dbReference type="NCBI Taxonomy" id="210409"/>
    <lineage>
        <taxon>Eukaryota</taxon>
        <taxon>Metazoa</taxon>
        <taxon>Ecdysozoa</taxon>
        <taxon>Arthropoda</taxon>
        <taxon>Crustacea</taxon>
        <taxon>Multicrustacea</taxon>
        <taxon>Malacostraca</taxon>
        <taxon>Eumalacostraca</taxon>
        <taxon>Eucarida</taxon>
        <taxon>Decapoda</taxon>
        <taxon>Pleocyemata</taxon>
        <taxon>Brachyura</taxon>
        <taxon>Eubrachyura</taxon>
        <taxon>Portunoidea</taxon>
        <taxon>Portunidae</taxon>
        <taxon>Portuninae</taxon>
        <taxon>Portunus</taxon>
    </lineage>
</organism>
<dbReference type="OrthoDB" id="289038at2759"/>
<comment type="caution">
    <text evidence="1">The sequence shown here is derived from an EMBL/GenBank/DDBJ whole genome shotgun (WGS) entry which is preliminary data.</text>
</comment>
<dbReference type="Proteomes" id="UP000324222">
    <property type="component" value="Unassembled WGS sequence"/>
</dbReference>
<proteinExistence type="predicted"/>
<sequence length="76" mass="8641">MPAHNPMAEKALEFQYNFMKSGGVKIIIDVLAKNNFLSNTDMPTKRGFGYCQDPDMRGKSKSPRSYLHHVTVVFSF</sequence>
<dbReference type="GO" id="GO:0016787">
    <property type="term" value="F:hydrolase activity"/>
    <property type="evidence" value="ECO:0007669"/>
    <property type="project" value="UniProtKB-KW"/>
</dbReference>
<keyword evidence="1" id="KW-0378">Hydrolase</keyword>
<evidence type="ECO:0000313" key="1">
    <source>
        <dbReference type="EMBL" id="MPC77244.1"/>
    </source>
</evidence>
<reference evidence="1 2" key="1">
    <citation type="submission" date="2019-05" db="EMBL/GenBank/DDBJ databases">
        <title>Another draft genome of Portunus trituberculatus and its Hox gene families provides insights of decapod evolution.</title>
        <authorList>
            <person name="Jeong J.-H."/>
            <person name="Song I."/>
            <person name="Kim S."/>
            <person name="Choi T."/>
            <person name="Kim D."/>
            <person name="Ryu S."/>
            <person name="Kim W."/>
        </authorList>
    </citation>
    <scope>NUCLEOTIDE SEQUENCE [LARGE SCALE GENOMIC DNA]</scope>
    <source>
        <tissue evidence="1">Muscle</tissue>
    </source>
</reference>
<dbReference type="EMBL" id="VSRR010045389">
    <property type="protein sequence ID" value="MPC77244.1"/>
    <property type="molecule type" value="Genomic_DNA"/>
</dbReference>
<gene>
    <name evidence="1" type="primary">USP9X_0</name>
    <name evidence="1" type="ORF">E2C01_071693</name>
</gene>
<keyword evidence="2" id="KW-1185">Reference proteome</keyword>
<evidence type="ECO:0000313" key="2">
    <source>
        <dbReference type="Proteomes" id="UP000324222"/>
    </source>
</evidence>
<dbReference type="AlphaFoldDB" id="A0A5B7I8X9"/>